<reference evidence="2" key="1">
    <citation type="journal article" date="2019" name="Syst. Appl. Microbiol.">
        <title>Flavobacterium circumlabens sp. nov. and Flavobacterium cupreum sp. nov., two psychrotrophic species isolated from Antarctic environmental samples.</title>
        <authorList>
            <person name="Kralova S."/>
            <person name="Busse H.-J."/>
            <person name="Svec P."/>
            <person name="Maslanova I."/>
            <person name="Stankova E."/>
            <person name="Bartak M."/>
            <person name="Sedlacek I."/>
        </authorList>
    </citation>
    <scope>NUCLEOTIDE SEQUENCE [LARGE SCALE GENOMIC DNA]</scope>
    <source>
        <strain evidence="2">CCM 8825</strain>
    </source>
</reference>
<dbReference type="OrthoDB" id="917674at2"/>
<keyword evidence="2" id="KW-1185">Reference proteome</keyword>
<organism evidence="1 2">
    <name type="scientific">Flavobacterium cupreum</name>
    <dbReference type="NCBI Taxonomy" id="2133766"/>
    <lineage>
        <taxon>Bacteria</taxon>
        <taxon>Pseudomonadati</taxon>
        <taxon>Bacteroidota</taxon>
        <taxon>Flavobacteriia</taxon>
        <taxon>Flavobacteriales</taxon>
        <taxon>Flavobacteriaceae</taxon>
        <taxon>Flavobacterium</taxon>
    </lineage>
</organism>
<proteinExistence type="predicted"/>
<dbReference type="Proteomes" id="UP000288102">
    <property type="component" value="Unassembled WGS sequence"/>
</dbReference>
<accession>A0A434AB14</accession>
<dbReference type="RefSeq" id="WP_127337625.1">
    <property type="nucleotide sequence ID" value="NZ_QWDM01000003.1"/>
</dbReference>
<comment type="caution">
    <text evidence="1">The sequence shown here is derived from an EMBL/GenBank/DDBJ whole genome shotgun (WGS) entry which is preliminary data.</text>
</comment>
<dbReference type="AlphaFoldDB" id="A0A434AB14"/>
<dbReference type="EMBL" id="QWDM01000003">
    <property type="protein sequence ID" value="RUT71570.1"/>
    <property type="molecule type" value="Genomic_DNA"/>
</dbReference>
<gene>
    <name evidence="1" type="ORF">D0817_06780</name>
</gene>
<evidence type="ECO:0008006" key="3">
    <source>
        <dbReference type="Google" id="ProtNLM"/>
    </source>
</evidence>
<name>A0A434AB14_9FLAO</name>
<evidence type="ECO:0000313" key="1">
    <source>
        <dbReference type="EMBL" id="RUT71570.1"/>
    </source>
</evidence>
<protein>
    <recommendedName>
        <fullName evidence="3">PRTRC system protein F</fullName>
    </recommendedName>
</protein>
<sequence>MNYEAQHHIGSYQSARTETATAVAPTIGRVRTIDAKTQRCRRGAQRQTESRTDSHVTNGILKCTFLPKLKTAPSVQACKKTAKLERDFYKSLSKLSEHYSIEPMQTQLYGYPCNIALAMWDMETQLKRTHTNWDSLRLVQDSNKTFLVSEERYNTGTTLYYIPIVPLFKMLHDPKRKKTAQLLLSVCSYLYHIADIPYYRQENTYLYWMYEMMNDWVEQYDETDETDSCKSELRQAEEVGDKIEQKLFNRINLQLFEQRLNSFKSLDAFDQECRQIARDAFALFTEYPTAGIFRNASISEQDPDNNEDDYDYETIGMEKYISFIADTKGWLYESLSESINNEFNEYGAMEEPTICKHFDASAITAGSLDFENRLFPLLNDLCGLLYEYKTE</sequence>
<evidence type="ECO:0000313" key="2">
    <source>
        <dbReference type="Proteomes" id="UP000288102"/>
    </source>
</evidence>